<feature type="chain" id="PRO_5030100159" evidence="2">
    <location>
        <begin position="24"/>
        <end position="132"/>
    </location>
</feature>
<dbReference type="RefSeq" id="WP_133879643.1">
    <property type="nucleotide sequence ID" value="NZ_MWIN01000022.1"/>
</dbReference>
<dbReference type="SUPFAM" id="SSF49879">
    <property type="entry name" value="SMAD/FHA domain"/>
    <property type="match status" value="1"/>
</dbReference>
<keyword evidence="2" id="KW-0732">Signal</keyword>
<dbReference type="InterPro" id="IPR000253">
    <property type="entry name" value="FHA_dom"/>
</dbReference>
<protein>
    <submittedName>
        <fullName evidence="4">FHA domain-containing protein</fullName>
    </submittedName>
</protein>
<dbReference type="EMBL" id="SOBT01000008">
    <property type="protein sequence ID" value="TDU31017.1"/>
    <property type="molecule type" value="Genomic_DNA"/>
</dbReference>
<dbReference type="InterPro" id="IPR008984">
    <property type="entry name" value="SMAD_FHA_dom_sf"/>
</dbReference>
<dbReference type="CDD" id="cd00060">
    <property type="entry name" value="FHA"/>
    <property type="match status" value="1"/>
</dbReference>
<dbReference type="PROSITE" id="PS50006">
    <property type="entry name" value="FHA_DOMAIN"/>
    <property type="match status" value="1"/>
</dbReference>
<gene>
    <name evidence="4" type="ORF">DFR24_0375</name>
</gene>
<reference evidence="4 5" key="1">
    <citation type="submission" date="2019-03" db="EMBL/GenBank/DDBJ databases">
        <title>Genomic Encyclopedia of Type Strains, Phase IV (KMG-IV): sequencing the most valuable type-strain genomes for metagenomic binning, comparative biology and taxonomic classification.</title>
        <authorList>
            <person name="Goeker M."/>
        </authorList>
    </citation>
    <scope>NUCLEOTIDE SEQUENCE [LARGE SCALE GENOMIC DNA]</scope>
    <source>
        <strain evidence="4 5">DSM 26377</strain>
    </source>
</reference>
<proteinExistence type="predicted"/>
<dbReference type="Gene3D" id="2.60.200.20">
    <property type="match status" value="1"/>
</dbReference>
<accession>A0A4S3K281</accession>
<comment type="caution">
    <text evidence="4">The sequence shown here is derived from an EMBL/GenBank/DDBJ whole genome shotgun (WGS) entry which is preliminary data.</text>
</comment>
<evidence type="ECO:0000313" key="5">
    <source>
        <dbReference type="Proteomes" id="UP000295341"/>
    </source>
</evidence>
<dbReference type="PANTHER" id="PTHR23308">
    <property type="entry name" value="NUCLEAR INHIBITOR OF PROTEIN PHOSPHATASE-1"/>
    <property type="match status" value="1"/>
</dbReference>
<dbReference type="SMART" id="SM00240">
    <property type="entry name" value="FHA"/>
    <property type="match status" value="1"/>
</dbReference>
<sequence>MSPRNHFRQIAFLALLGTSLAHAADQQIDRFVVTKGTATPTEAVVTDDQSYRLTLGRADDNGIVFTDKSVSRQHATILCAKHHCAIEDVGTEGKGSTNGTAVNGKSLAPRQPFALRKSDVISLGPDTQVVAK</sequence>
<dbReference type="InterPro" id="IPR050923">
    <property type="entry name" value="Cell_Proc_Reg/RNA_Proc"/>
</dbReference>
<evidence type="ECO:0000259" key="3">
    <source>
        <dbReference type="PROSITE" id="PS50006"/>
    </source>
</evidence>
<organism evidence="4 5">
    <name type="scientific">Panacagrimonas perspica</name>
    <dbReference type="NCBI Taxonomy" id="381431"/>
    <lineage>
        <taxon>Bacteria</taxon>
        <taxon>Pseudomonadati</taxon>
        <taxon>Pseudomonadota</taxon>
        <taxon>Gammaproteobacteria</taxon>
        <taxon>Nevskiales</taxon>
        <taxon>Nevskiaceae</taxon>
        <taxon>Panacagrimonas</taxon>
    </lineage>
</organism>
<evidence type="ECO:0000256" key="2">
    <source>
        <dbReference type="SAM" id="SignalP"/>
    </source>
</evidence>
<dbReference type="Pfam" id="PF00498">
    <property type="entry name" value="FHA"/>
    <property type="match status" value="1"/>
</dbReference>
<feature type="signal peptide" evidence="2">
    <location>
        <begin position="1"/>
        <end position="23"/>
    </location>
</feature>
<feature type="domain" description="FHA" evidence="3">
    <location>
        <begin position="53"/>
        <end position="107"/>
    </location>
</feature>
<dbReference type="AlphaFoldDB" id="A0A4S3K281"/>
<dbReference type="OrthoDB" id="5953293at2"/>
<dbReference type="Proteomes" id="UP000295341">
    <property type="component" value="Unassembled WGS sequence"/>
</dbReference>
<keyword evidence="5" id="KW-1185">Reference proteome</keyword>
<name>A0A4S3K281_9GAMM</name>
<feature type="compositionally biased region" description="Polar residues" evidence="1">
    <location>
        <begin position="94"/>
        <end position="103"/>
    </location>
</feature>
<evidence type="ECO:0000313" key="4">
    <source>
        <dbReference type="EMBL" id="TDU31017.1"/>
    </source>
</evidence>
<evidence type="ECO:0000256" key="1">
    <source>
        <dbReference type="SAM" id="MobiDB-lite"/>
    </source>
</evidence>
<feature type="region of interest" description="Disordered" evidence="1">
    <location>
        <begin position="89"/>
        <end position="108"/>
    </location>
</feature>